<gene>
    <name evidence="1" type="ORF">CR513_13861</name>
</gene>
<evidence type="ECO:0000313" key="1">
    <source>
        <dbReference type="EMBL" id="RDY02653.1"/>
    </source>
</evidence>
<proteinExistence type="predicted"/>
<feature type="non-terminal residue" evidence="1">
    <location>
        <position position="1"/>
    </location>
</feature>
<accession>A0A371HIM5</accession>
<sequence length="116" mass="13748">MHDLLHKENKMSKGLEIIEYFDFDFAGCQDNKRFMSRYIYMLAGRAISWKFIKQTLIVSSTMIAKHPTTRYDYKTLSLVCRLSMTLKIYCDNNSVVFYSNNSKSYTMSKFIDINFM</sequence>
<evidence type="ECO:0008006" key="3">
    <source>
        <dbReference type="Google" id="ProtNLM"/>
    </source>
</evidence>
<dbReference type="AlphaFoldDB" id="A0A371HIM5"/>
<organism evidence="1 2">
    <name type="scientific">Mucuna pruriens</name>
    <name type="common">Velvet bean</name>
    <name type="synonym">Dolichos pruriens</name>
    <dbReference type="NCBI Taxonomy" id="157652"/>
    <lineage>
        <taxon>Eukaryota</taxon>
        <taxon>Viridiplantae</taxon>
        <taxon>Streptophyta</taxon>
        <taxon>Embryophyta</taxon>
        <taxon>Tracheophyta</taxon>
        <taxon>Spermatophyta</taxon>
        <taxon>Magnoliopsida</taxon>
        <taxon>eudicotyledons</taxon>
        <taxon>Gunneridae</taxon>
        <taxon>Pentapetalae</taxon>
        <taxon>rosids</taxon>
        <taxon>fabids</taxon>
        <taxon>Fabales</taxon>
        <taxon>Fabaceae</taxon>
        <taxon>Papilionoideae</taxon>
        <taxon>50 kb inversion clade</taxon>
        <taxon>NPAAA clade</taxon>
        <taxon>indigoferoid/millettioid clade</taxon>
        <taxon>Phaseoleae</taxon>
        <taxon>Mucuna</taxon>
    </lineage>
</organism>
<dbReference type="OrthoDB" id="1414623at2759"/>
<reference evidence="1" key="1">
    <citation type="submission" date="2018-05" db="EMBL/GenBank/DDBJ databases">
        <title>Draft genome of Mucuna pruriens seed.</title>
        <authorList>
            <person name="Nnadi N.E."/>
            <person name="Vos R."/>
            <person name="Hasami M.H."/>
            <person name="Devisetty U.K."/>
            <person name="Aguiy J.C."/>
        </authorList>
    </citation>
    <scope>NUCLEOTIDE SEQUENCE [LARGE SCALE GENOMIC DNA]</scope>
    <source>
        <strain evidence="1">JCA_2017</strain>
    </source>
</reference>
<comment type="caution">
    <text evidence="1">The sequence shown here is derived from an EMBL/GenBank/DDBJ whole genome shotgun (WGS) entry which is preliminary data.</text>
</comment>
<feature type="non-terminal residue" evidence="1">
    <location>
        <position position="116"/>
    </location>
</feature>
<dbReference type="CDD" id="cd09272">
    <property type="entry name" value="RNase_HI_RT_Ty1"/>
    <property type="match status" value="1"/>
</dbReference>
<name>A0A371HIM5_MUCPR</name>
<dbReference type="EMBL" id="QJKJ01002487">
    <property type="protein sequence ID" value="RDY02653.1"/>
    <property type="molecule type" value="Genomic_DNA"/>
</dbReference>
<keyword evidence="2" id="KW-1185">Reference proteome</keyword>
<dbReference type="Proteomes" id="UP000257109">
    <property type="component" value="Unassembled WGS sequence"/>
</dbReference>
<protein>
    <recommendedName>
        <fullName evidence="3">Copia protein</fullName>
    </recommendedName>
</protein>
<evidence type="ECO:0000313" key="2">
    <source>
        <dbReference type="Proteomes" id="UP000257109"/>
    </source>
</evidence>